<evidence type="ECO:0000313" key="3">
    <source>
        <dbReference type="Proteomes" id="UP000575898"/>
    </source>
</evidence>
<protein>
    <submittedName>
        <fullName evidence="2">Uncharacterized protein</fullName>
    </submittedName>
</protein>
<keyword evidence="3" id="KW-1185">Reference proteome</keyword>
<feature type="signal peptide" evidence="1">
    <location>
        <begin position="1"/>
        <end position="26"/>
    </location>
</feature>
<organism evidence="2 3">
    <name type="scientific">Chitinivorax tropicus</name>
    <dbReference type="NCBI Taxonomy" id="714531"/>
    <lineage>
        <taxon>Bacteria</taxon>
        <taxon>Pseudomonadati</taxon>
        <taxon>Pseudomonadota</taxon>
        <taxon>Betaproteobacteria</taxon>
        <taxon>Chitinivorax</taxon>
    </lineage>
</organism>
<dbReference type="EMBL" id="JACHHY010000053">
    <property type="protein sequence ID" value="MBB5020601.1"/>
    <property type="molecule type" value="Genomic_DNA"/>
</dbReference>
<comment type="caution">
    <text evidence="2">The sequence shown here is derived from an EMBL/GenBank/DDBJ whole genome shotgun (WGS) entry which is preliminary data.</text>
</comment>
<evidence type="ECO:0000313" key="2">
    <source>
        <dbReference type="EMBL" id="MBB5020601.1"/>
    </source>
</evidence>
<reference evidence="2 3" key="1">
    <citation type="submission" date="2020-08" db="EMBL/GenBank/DDBJ databases">
        <title>Genomic Encyclopedia of Type Strains, Phase IV (KMG-IV): sequencing the most valuable type-strain genomes for metagenomic binning, comparative biology and taxonomic classification.</title>
        <authorList>
            <person name="Goeker M."/>
        </authorList>
    </citation>
    <scope>NUCLEOTIDE SEQUENCE [LARGE SCALE GENOMIC DNA]</scope>
    <source>
        <strain evidence="2 3">DSM 27165</strain>
    </source>
</reference>
<dbReference type="AlphaFoldDB" id="A0A840MZN5"/>
<feature type="chain" id="PRO_5032528420" evidence="1">
    <location>
        <begin position="27"/>
        <end position="150"/>
    </location>
</feature>
<dbReference type="Proteomes" id="UP000575898">
    <property type="component" value="Unassembled WGS sequence"/>
</dbReference>
<gene>
    <name evidence="2" type="ORF">HNQ59_003926</name>
</gene>
<sequence>MQKIMMMKFKMIQLLLLAAMPSVAFGGMKTLVTDIKCNQIQAVVNSYCDSPRGEGQPIMCDKQGLVILKDGKAAYKKNIKSKWSRYVYKWACLKTEEYGEVLLLSWGDFMDNQAEGSYLFDVDGRKVNLKNNYHRYKENKSGDINLPNYE</sequence>
<dbReference type="RefSeq" id="WP_184041972.1">
    <property type="nucleotide sequence ID" value="NZ_JACHHY010000053.1"/>
</dbReference>
<proteinExistence type="predicted"/>
<keyword evidence="1" id="KW-0732">Signal</keyword>
<accession>A0A840MZN5</accession>
<evidence type="ECO:0000256" key="1">
    <source>
        <dbReference type="SAM" id="SignalP"/>
    </source>
</evidence>
<name>A0A840MZN5_9PROT</name>